<accession>A0ABS8SXN1</accession>
<comment type="caution">
    <text evidence="8">The sequence shown here is derived from an EMBL/GenBank/DDBJ whole genome shotgun (WGS) entry which is preliminary data.</text>
</comment>
<keyword evidence="2" id="KW-0805">Transcription regulation</keyword>
<feature type="compositionally biased region" description="Basic residues" evidence="6">
    <location>
        <begin position="12"/>
        <end position="26"/>
    </location>
</feature>
<evidence type="ECO:0000256" key="2">
    <source>
        <dbReference type="ARBA" id="ARBA00023015"/>
    </source>
</evidence>
<sequence length="289" mass="33140">MIKREQLDRKKMIPKKPRSFKSKPKQVKSDQCRMAESIKRKGTSKRTRMNDLYDDVEAKFSVKERAARVLSSLTDEFPSFGKCMLPSNVAHGFWMHLPKPFCNMHLPCHDATVILVDEWGNEYKTNYLLERNGLSAGWRGFSISHRLLKGDILIFHLIEPCKMKVYIVRVNDQAAVDAALCLMNLDTSKKSAELVLVQRDNRKRKKSKRSAEPFFVDLSKPKEHAQNDSDSAVDLNVSPSEHQSENNSEDLDSKVLEGLDVPNRLQTNEICCSKTSFLHDNRQKSISCR</sequence>
<evidence type="ECO:0000256" key="5">
    <source>
        <dbReference type="ARBA" id="ARBA00023242"/>
    </source>
</evidence>
<dbReference type="Proteomes" id="UP000823775">
    <property type="component" value="Unassembled WGS sequence"/>
</dbReference>
<dbReference type="PANTHER" id="PTHR31391">
    <property type="entry name" value="B3 DOMAIN-CONTAINING PROTEIN OS11G0197600-RELATED"/>
    <property type="match status" value="1"/>
</dbReference>
<evidence type="ECO:0000256" key="3">
    <source>
        <dbReference type="ARBA" id="ARBA00023125"/>
    </source>
</evidence>
<dbReference type="PROSITE" id="PS50863">
    <property type="entry name" value="B3"/>
    <property type="match status" value="1"/>
</dbReference>
<evidence type="ECO:0000256" key="4">
    <source>
        <dbReference type="ARBA" id="ARBA00023163"/>
    </source>
</evidence>
<evidence type="ECO:0000256" key="1">
    <source>
        <dbReference type="ARBA" id="ARBA00004123"/>
    </source>
</evidence>
<proteinExistence type="predicted"/>
<evidence type="ECO:0000256" key="6">
    <source>
        <dbReference type="SAM" id="MobiDB-lite"/>
    </source>
</evidence>
<evidence type="ECO:0000259" key="7">
    <source>
        <dbReference type="PROSITE" id="PS50863"/>
    </source>
</evidence>
<keyword evidence="3" id="KW-0238">DNA-binding</keyword>
<comment type="subcellular location">
    <subcellularLocation>
        <location evidence="1">Nucleus</location>
    </subcellularLocation>
</comment>
<dbReference type="PANTHER" id="PTHR31391:SF67">
    <property type="entry name" value="TF-B3 DOMAIN-CONTAINING PROTEIN"/>
    <property type="match status" value="1"/>
</dbReference>
<dbReference type="InterPro" id="IPR003340">
    <property type="entry name" value="B3_DNA-bd"/>
</dbReference>
<keyword evidence="9" id="KW-1185">Reference proteome</keyword>
<keyword evidence="5" id="KW-0539">Nucleus</keyword>
<dbReference type="Gene3D" id="2.40.330.10">
    <property type="entry name" value="DNA-binding pseudobarrel domain"/>
    <property type="match status" value="1"/>
</dbReference>
<reference evidence="8 9" key="1">
    <citation type="journal article" date="2021" name="BMC Genomics">
        <title>Datura genome reveals duplications of psychoactive alkaloid biosynthetic genes and high mutation rate following tissue culture.</title>
        <authorList>
            <person name="Rajewski A."/>
            <person name="Carter-House D."/>
            <person name="Stajich J."/>
            <person name="Litt A."/>
        </authorList>
    </citation>
    <scope>NUCLEOTIDE SEQUENCE [LARGE SCALE GENOMIC DNA]</scope>
    <source>
        <strain evidence="8">AR-01</strain>
    </source>
</reference>
<dbReference type="CDD" id="cd10017">
    <property type="entry name" value="B3_DNA"/>
    <property type="match status" value="1"/>
</dbReference>
<dbReference type="InterPro" id="IPR015300">
    <property type="entry name" value="DNA-bd_pseudobarrel_sf"/>
</dbReference>
<dbReference type="SMART" id="SM01019">
    <property type="entry name" value="B3"/>
    <property type="match status" value="1"/>
</dbReference>
<feature type="domain" description="TF-B3" evidence="7">
    <location>
        <begin position="80"/>
        <end position="171"/>
    </location>
</feature>
<gene>
    <name evidence="8" type="ORF">HAX54_050938</name>
</gene>
<feature type="region of interest" description="Disordered" evidence="6">
    <location>
        <begin position="216"/>
        <end position="253"/>
    </location>
</feature>
<evidence type="ECO:0000313" key="8">
    <source>
        <dbReference type="EMBL" id="MCD7463611.1"/>
    </source>
</evidence>
<feature type="compositionally biased region" description="Basic and acidic residues" evidence="6">
    <location>
        <begin position="1"/>
        <end position="11"/>
    </location>
</feature>
<dbReference type="EMBL" id="JACEIK010000898">
    <property type="protein sequence ID" value="MCD7463611.1"/>
    <property type="molecule type" value="Genomic_DNA"/>
</dbReference>
<dbReference type="SUPFAM" id="SSF101936">
    <property type="entry name" value="DNA-binding pseudobarrel domain"/>
    <property type="match status" value="1"/>
</dbReference>
<keyword evidence="4" id="KW-0804">Transcription</keyword>
<dbReference type="InterPro" id="IPR044837">
    <property type="entry name" value="REM16-like"/>
</dbReference>
<protein>
    <recommendedName>
        <fullName evidence="7">TF-B3 domain-containing protein</fullName>
    </recommendedName>
</protein>
<feature type="region of interest" description="Disordered" evidence="6">
    <location>
        <begin position="1"/>
        <end position="34"/>
    </location>
</feature>
<dbReference type="Pfam" id="PF02362">
    <property type="entry name" value="B3"/>
    <property type="match status" value="1"/>
</dbReference>
<name>A0ABS8SXN1_DATST</name>
<evidence type="ECO:0000313" key="9">
    <source>
        <dbReference type="Proteomes" id="UP000823775"/>
    </source>
</evidence>
<organism evidence="8 9">
    <name type="scientific">Datura stramonium</name>
    <name type="common">Jimsonweed</name>
    <name type="synonym">Common thornapple</name>
    <dbReference type="NCBI Taxonomy" id="4076"/>
    <lineage>
        <taxon>Eukaryota</taxon>
        <taxon>Viridiplantae</taxon>
        <taxon>Streptophyta</taxon>
        <taxon>Embryophyta</taxon>
        <taxon>Tracheophyta</taxon>
        <taxon>Spermatophyta</taxon>
        <taxon>Magnoliopsida</taxon>
        <taxon>eudicotyledons</taxon>
        <taxon>Gunneridae</taxon>
        <taxon>Pentapetalae</taxon>
        <taxon>asterids</taxon>
        <taxon>lamiids</taxon>
        <taxon>Solanales</taxon>
        <taxon>Solanaceae</taxon>
        <taxon>Solanoideae</taxon>
        <taxon>Datureae</taxon>
        <taxon>Datura</taxon>
    </lineage>
</organism>